<feature type="compositionally biased region" description="Low complexity" evidence="1">
    <location>
        <begin position="98"/>
        <end position="117"/>
    </location>
</feature>
<sequence>MASKNDPTDHKAACPYQSFRTEESVLSAIRSEKETTRLIMWLRGCDITVEGDEFVVTQSQKKPCDDSIHGKCPHRVGAAFAILNAVRDGSRRYLDSPSGTLSAAESTSTSSASLPSSRAVPDRSEASFESSFPSLQTLPASTTPTLLVGRKKKKKQPTQVPNHPHANNFPLPKSGAWAISARGGSDAPTKTDRTVAKRRIRPVSTASLSSSPWGSAATSGLQQSAALKGNIASLPSEDPALVRKPPRPPDVPEGKSSKHSAVRFGECKPSVVNDKTTKECNVWGGQSKSSSVVEQPKGPNGCISADIQTVGNVKSSREVPEHDAKSLRERAIAVYVEVIQNLLSPSVPLELHLLIRMISVDVSKKFPVGVEASTSDGQRADLKHIFSSGLACRRFACEVLSRLKLIVINLGHEIIKSLVALPVLADVLPSLLSDLKLALDRSNDDLMLESSHMVVNDTIHTSLFTSKVANFTVPFDENRDSRHNYRSRDQTMLFSNREESRDKFMYQLRAFQEIRGTVVDPSQADMYIDEIKKSCQEMVRSLKTGNSFWFAEFFCDLLLQIGLVPMEETDKEMLKNVDKERLKKLHRRFTSKGSQKSKSSQKLSLERKDQAVSTAQGHFSGHQEFFYIFLLAVDSHSFGVHLRRRIVGLITEMSSAEETKAMEDRVAKMQLLAKFLGMLTFSPNWSTVYEDPSSSTNLALSTASKDALAQLNCTVPIIPLRKYIERAWRDGHLLVIIPWVVEFLRMATWDSLSIEANYYQDVFCLLRSIHRKISQRTPEDQSSVSSNMLLVSFQLETLFAAVVGLSKCENFADMTLPLQKEGTACPGSDAEEASYSRARSLDALPFRFSKSFLFSASSHLEELHKLIVDLTHRKRSCNGPGTPKKLRPYAVNADKPSDLPSKALFPAPAAFVDGNEGQRGNQSISQGTQLFSQSESDIRGKLVGTFFHQHRDLQELCEFIVGWSVKNVLSTCVKEHITPRLEANAAASDETNLDSFVKKIRAAEKDIITDACHLMKEKTADSISESMRILCPPSTSPEVGEIAITLAIQASRQSCDALVNSMVRMEVKKRVDEFAKKMTKAAAAKEAAQKLQNGPAKFVTQKECSDSKTEATGFQEELECVASALKHLATTSPERRTALLEESCQTVLRANSSVLEAIGTRCSRSDKEQNVVVKRFGEGLKSLLHISFSKDKEQCYLLRSVILASFSLIVSLRKAGFVHKELIENCIYLCEPVRLELMLNWSNDHGNKGRGVNEVVKELGVMLVDFVSVRLISAITLERSLIGILEMSNKEQLAVDLAFSCLQRLCGNARGSSSDEIVPSMPKLRRMVCQ</sequence>
<feature type="region of interest" description="Disordered" evidence="1">
    <location>
        <begin position="93"/>
        <end position="221"/>
    </location>
</feature>
<reference evidence="2" key="1">
    <citation type="submission" date="2021-01" db="EMBL/GenBank/DDBJ databases">
        <authorList>
            <person name="Corre E."/>
            <person name="Pelletier E."/>
            <person name="Niang G."/>
            <person name="Scheremetjew M."/>
            <person name="Finn R."/>
            <person name="Kale V."/>
            <person name="Holt S."/>
            <person name="Cochrane G."/>
            <person name="Meng A."/>
            <person name="Brown T."/>
            <person name="Cohen L."/>
        </authorList>
    </citation>
    <scope>NUCLEOTIDE SEQUENCE</scope>
    <source>
        <strain evidence="2">Isolate 1302-5</strain>
    </source>
</reference>
<feature type="compositionally biased region" description="Polar residues" evidence="1">
    <location>
        <begin position="127"/>
        <end position="145"/>
    </location>
</feature>
<dbReference type="PANTHER" id="PTHR28678">
    <property type="entry name" value="CODANIN-1"/>
    <property type="match status" value="1"/>
</dbReference>
<dbReference type="GO" id="GO:0006325">
    <property type="term" value="P:chromatin organization"/>
    <property type="evidence" value="ECO:0007669"/>
    <property type="project" value="TreeGrafter"/>
</dbReference>
<accession>A0A7S4N963</accession>
<proteinExistence type="predicted"/>
<feature type="region of interest" description="Disordered" evidence="1">
    <location>
        <begin position="235"/>
        <end position="261"/>
    </location>
</feature>
<evidence type="ECO:0000313" key="2">
    <source>
        <dbReference type="EMBL" id="CAE2272630.1"/>
    </source>
</evidence>
<evidence type="ECO:0000256" key="1">
    <source>
        <dbReference type="SAM" id="MobiDB-lite"/>
    </source>
</evidence>
<feature type="compositionally biased region" description="Polar residues" evidence="1">
    <location>
        <begin position="204"/>
        <end position="221"/>
    </location>
</feature>
<feature type="region of interest" description="Disordered" evidence="1">
    <location>
        <begin position="588"/>
        <end position="607"/>
    </location>
</feature>
<dbReference type="PANTHER" id="PTHR28678:SF1">
    <property type="entry name" value="CODANIN-1"/>
    <property type="match status" value="1"/>
</dbReference>
<dbReference type="EMBL" id="HBKQ01047769">
    <property type="protein sequence ID" value="CAE2272630.1"/>
    <property type="molecule type" value="Transcribed_RNA"/>
</dbReference>
<organism evidence="2">
    <name type="scientific">Odontella aurita</name>
    <dbReference type="NCBI Taxonomy" id="265563"/>
    <lineage>
        <taxon>Eukaryota</taxon>
        <taxon>Sar</taxon>
        <taxon>Stramenopiles</taxon>
        <taxon>Ochrophyta</taxon>
        <taxon>Bacillariophyta</taxon>
        <taxon>Mediophyceae</taxon>
        <taxon>Biddulphiophycidae</taxon>
        <taxon>Eupodiscales</taxon>
        <taxon>Odontellaceae</taxon>
        <taxon>Odontella</taxon>
    </lineage>
</organism>
<protein>
    <recommendedName>
        <fullName evidence="3">Codanin-1 C-terminal domain-containing protein</fullName>
    </recommendedName>
</protein>
<evidence type="ECO:0008006" key="3">
    <source>
        <dbReference type="Google" id="ProtNLM"/>
    </source>
</evidence>
<dbReference type="InterPro" id="IPR040031">
    <property type="entry name" value="Codanin-1"/>
</dbReference>
<dbReference type="GO" id="GO:0005634">
    <property type="term" value="C:nucleus"/>
    <property type="evidence" value="ECO:0007669"/>
    <property type="project" value="TreeGrafter"/>
</dbReference>
<gene>
    <name evidence="2" type="ORF">OAUR00152_LOCUS32970</name>
</gene>
<feature type="compositionally biased region" description="Low complexity" evidence="1">
    <location>
        <begin position="591"/>
        <end position="603"/>
    </location>
</feature>
<name>A0A7S4N963_9STRA</name>